<dbReference type="EMBL" id="JACEIK010001702">
    <property type="protein sequence ID" value="MCD7471617.1"/>
    <property type="molecule type" value="Genomic_DNA"/>
</dbReference>
<reference evidence="1 2" key="1">
    <citation type="journal article" date="2021" name="BMC Genomics">
        <title>Datura genome reveals duplications of psychoactive alkaloid biosynthetic genes and high mutation rate following tissue culture.</title>
        <authorList>
            <person name="Rajewski A."/>
            <person name="Carter-House D."/>
            <person name="Stajich J."/>
            <person name="Litt A."/>
        </authorList>
    </citation>
    <scope>NUCLEOTIDE SEQUENCE [LARGE SCALE GENOMIC DNA]</scope>
    <source>
        <strain evidence="1">AR-01</strain>
    </source>
</reference>
<sequence>MDPLNSIMVVIDEVSGGMDGIEEKTTNLQDEVQAFGLVQIPDSIQWDQNLSLSKVHGRGTDQIQTLGTNHVYVHNMSSEKEIGSTGVLVQNTSSDMEISQVQAAGLVQSLGITQMQIQRSLTIERNLVVEQIEKSHEQNFKELQLGVLIRISLTDPNPRIS</sequence>
<dbReference type="Proteomes" id="UP000823775">
    <property type="component" value="Unassembled WGS sequence"/>
</dbReference>
<proteinExistence type="predicted"/>
<name>A0ABS8TM50_DATST</name>
<evidence type="ECO:0000313" key="1">
    <source>
        <dbReference type="EMBL" id="MCD7471617.1"/>
    </source>
</evidence>
<organism evidence="1 2">
    <name type="scientific">Datura stramonium</name>
    <name type="common">Jimsonweed</name>
    <name type="synonym">Common thornapple</name>
    <dbReference type="NCBI Taxonomy" id="4076"/>
    <lineage>
        <taxon>Eukaryota</taxon>
        <taxon>Viridiplantae</taxon>
        <taxon>Streptophyta</taxon>
        <taxon>Embryophyta</taxon>
        <taxon>Tracheophyta</taxon>
        <taxon>Spermatophyta</taxon>
        <taxon>Magnoliopsida</taxon>
        <taxon>eudicotyledons</taxon>
        <taxon>Gunneridae</taxon>
        <taxon>Pentapetalae</taxon>
        <taxon>asterids</taxon>
        <taxon>lamiids</taxon>
        <taxon>Solanales</taxon>
        <taxon>Solanaceae</taxon>
        <taxon>Solanoideae</taxon>
        <taxon>Datureae</taxon>
        <taxon>Datura</taxon>
    </lineage>
</organism>
<comment type="caution">
    <text evidence="1">The sequence shown here is derived from an EMBL/GenBank/DDBJ whole genome shotgun (WGS) entry which is preliminary data.</text>
</comment>
<protein>
    <submittedName>
        <fullName evidence="1">Uncharacterized protein</fullName>
    </submittedName>
</protein>
<keyword evidence="2" id="KW-1185">Reference proteome</keyword>
<gene>
    <name evidence="1" type="ORF">HAX54_012193</name>
</gene>
<evidence type="ECO:0000313" key="2">
    <source>
        <dbReference type="Proteomes" id="UP000823775"/>
    </source>
</evidence>
<accession>A0ABS8TM50</accession>